<dbReference type="STRING" id="243061.AWC25_17640"/>
<gene>
    <name evidence="4" type="ORF">BHQ21_09175</name>
</gene>
<dbReference type="NCBIfam" id="TIGR00026">
    <property type="entry name" value="hi_GC_TIGR00026"/>
    <property type="match status" value="1"/>
</dbReference>
<dbReference type="EMBL" id="MIHC01000013">
    <property type="protein sequence ID" value="ODR07228.1"/>
    <property type="molecule type" value="Genomic_DNA"/>
</dbReference>
<dbReference type="GO" id="GO:0070967">
    <property type="term" value="F:coenzyme F420 binding"/>
    <property type="evidence" value="ECO:0007669"/>
    <property type="project" value="TreeGrafter"/>
</dbReference>
<evidence type="ECO:0000313" key="5">
    <source>
        <dbReference type="Proteomes" id="UP000094224"/>
    </source>
</evidence>
<dbReference type="InterPro" id="IPR004378">
    <property type="entry name" value="F420H2_quin_Rdtase"/>
</dbReference>
<evidence type="ECO:0000256" key="1">
    <source>
        <dbReference type="ARBA" id="ARBA00008710"/>
    </source>
</evidence>
<dbReference type="RefSeq" id="WP_069399993.1">
    <property type="nucleotide sequence ID" value="NZ_JACKTB010000087.1"/>
</dbReference>
<comment type="caution">
    <text evidence="4">The sequence shown here is derived from an EMBL/GenBank/DDBJ whole genome shotgun (WGS) entry which is preliminary data.</text>
</comment>
<organism evidence="4 5">
    <name type="scientific">Mycobacterium sherrisii</name>
    <dbReference type="NCBI Taxonomy" id="243061"/>
    <lineage>
        <taxon>Bacteria</taxon>
        <taxon>Bacillati</taxon>
        <taxon>Actinomycetota</taxon>
        <taxon>Actinomycetes</taxon>
        <taxon>Mycobacteriales</taxon>
        <taxon>Mycobacteriaceae</taxon>
        <taxon>Mycobacterium</taxon>
        <taxon>Mycobacterium simiae complex</taxon>
    </lineage>
</organism>
<sequence>MPLPFVDPERHTSGFNRVMTKLVRSRSGKFLAQHVAARTDPWLMRASGGKLSWGMFAVPSATLVSTGAKSGQRRTAQISYFHDGDDVIAVASNFGGDKHPGWYYNLVAHPECELGGERFRAAEVTDPADYQRLYGLAERSYPGYGDYRAATEAIGRHIPVSRLSPR</sequence>
<dbReference type="GO" id="GO:0016491">
    <property type="term" value="F:oxidoreductase activity"/>
    <property type="evidence" value="ECO:0007669"/>
    <property type="project" value="UniProtKB-KW"/>
</dbReference>
<accession>A0A1E3T087</accession>
<evidence type="ECO:0000256" key="3">
    <source>
        <dbReference type="ARBA" id="ARBA00049106"/>
    </source>
</evidence>
<evidence type="ECO:0000313" key="4">
    <source>
        <dbReference type="EMBL" id="ODR07228.1"/>
    </source>
</evidence>
<reference evidence="5" key="1">
    <citation type="submission" date="2016-09" db="EMBL/GenBank/DDBJ databases">
        <authorList>
            <person name="Greninger A.L."/>
            <person name="Jerome K.R."/>
            <person name="Mcnair B."/>
            <person name="Wallis C."/>
            <person name="Fang F."/>
        </authorList>
    </citation>
    <scope>NUCLEOTIDE SEQUENCE [LARGE SCALE GENOMIC DNA]</scope>
    <source>
        <strain evidence="5">BC1_M4</strain>
    </source>
</reference>
<protein>
    <submittedName>
        <fullName evidence="4">Nitroreductase</fullName>
    </submittedName>
</protein>
<dbReference type="PANTHER" id="PTHR39428:SF1">
    <property type="entry name" value="F420H(2)-DEPENDENT QUINONE REDUCTASE RV1261C"/>
    <property type="match status" value="1"/>
</dbReference>
<name>A0A1E3T087_9MYCO</name>
<dbReference type="Pfam" id="PF04075">
    <property type="entry name" value="F420H2_quin_red"/>
    <property type="match status" value="1"/>
</dbReference>
<dbReference type="OrthoDB" id="8225825at2"/>
<dbReference type="Gene3D" id="2.30.110.10">
    <property type="entry name" value="Electron Transport, Fmn-binding Protein, Chain A"/>
    <property type="match status" value="1"/>
</dbReference>
<dbReference type="GO" id="GO:0005886">
    <property type="term" value="C:plasma membrane"/>
    <property type="evidence" value="ECO:0007669"/>
    <property type="project" value="TreeGrafter"/>
</dbReference>
<evidence type="ECO:0000256" key="2">
    <source>
        <dbReference type="ARBA" id="ARBA00023002"/>
    </source>
</evidence>
<dbReference type="AlphaFoldDB" id="A0A1E3T087"/>
<comment type="catalytic activity">
    <reaction evidence="3">
        <text>oxidized coenzyme F420-(gamma-L-Glu)(n) + a quinol + H(+) = reduced coenzyme F420-(gamma-L-Glu)(n) + a quinone</text>
        <dbReference type="Rhea" id="RHEA:39663"/>
        <dbReference type="Rhea" id="RHEA-COMP:12939"/>
        <dbReference type="Rhea" id="RHEA-COMP:14378"/>
        <dbReference type="ChEBI" id="CHEBI:15378"/>
        <dbReference type="ChEBI" id="CHEBI:24646"/>
        <dbReference type="ChEBI" id="CHEBI:132124"/>
        <dbReference type="ChEBI" id="CHEBI:133980"/>
        <dbReference type="ChEBI" id="CHEBI:139511"/>
    </reaction>
</comment>
<dbReference type="PANTHER" id="PTHR39428">
    <property type="entry name" value="F420H(2)-DEPENDENT QUINONE REDUCTASE RV1261C"/>
    <property type="match status" value="1"/>
</dbReference>
<keyword evidence="5" id="KW-1185">Reference proteome</keyword>
<keyword evidence="2" id="KW-0560">Oxidoreductase</keyword>
<proteinExistence type="inferred from homology"/>
<dbReference type="InterPro" id="IPR012349">
    <property type="entry name" value="Split_barrel_FMN-bd"/>
</dbReference>
<dbReference type="Proteomes" id="UP000094224">
    <property type="component" value="Unassembled WGS sequence"/>
</dbReference>
<comment type="similarity">
    <text evidence="1">Belongs to the F420H(2)-dependent quinone reductase family.</text>
</comment>